<evidence type="ECO:0000259" key="6">
    <source>
        <dbReference type="Pfam" id="PF04357"/>
    </source>
</evidence>
<accession>A0ABV5GNY7</accession>
<reference evidence="7 8" key="1">
    <citation type="submission" date="2024-09" db="EMBL/GenBank/DDBJ databases">
        <authorList>
            <person name="Sun Q."/>
            <person name="Mori K."/>
        </authorList>
    </citation>
    <scope>NUCLEOTIDE SEQUENCE [LARGE SCALE GENOMIC DNA]</scope>
    <source>
        <strain evidence="7 8">CECT 7955</strain>
    </source>
</reference>
<comment type="caution">
    <text evidence="7">The sequence shown here is derived from an EMBL/GenBank/DDBJ whole genome shotgun (WGS) entry which is preliminary data.</text>
</comment>
<evidence type="ECO:0000256" key="1">
    <source>
        <dbReference type="ARBA" id="ARBA00004167"/>
    </source>
</evidence>
<keyword evidence="3 5" id="KW-1133">Transmembrane helix</keyword>
<feature type="transmembrane region" description="Helical" evidence="5">
    <location>
        <begin position="12"/>
        <end position="32"/>
    </location>
</feature>
<gene>
    <name evidence="7" type="ORF">ACFFVF_11110</name>
</gene>
<organism evidence="7 8">
    <name type="scientific">Flavobacterium jumunjinense</name>
    <dbReference type="NCBI Taxonomy" id="998845"/>
    <lineage>
        <taxon>Bacteria</taxon>
        <taxon>Pseudomonadati</taxon>
        <taxon>Bacteroidota</taxon>
        <taxon>Flavobacteriia</taxon>
        <taxon>Flavobacteriales</taxon>
        <taxon>Flavobacteriaceae</taxon>
        <taxon>Flavobacterium</taxon>
    </lineage>
</organism>
<comment type="subcellular location">
    <subcellularLocation>
        <location evidence="1">Membrane</location>
        <topology evidence="1">Single-pass membrane protein</topology>
    </subcellularLocation>
</comment>
<evidence type="ECO:0000256" key="4">
    <source>
        <dbReference type="ARBA" id="ARBA00023136"/>
    </source>
</evidence>
<protein>
    <submittedName>
        <fullName evidence="7">Translocation/assembly module TamB domain-containing protein</fullName>
    </submittedName>
</protein>
<dbReference type="RefSeq" id="WP_236456605.1">
    <property type="nucleotide sequence ID" value="NZ_CBCSGE010000021.1"/>
</dbReference>
<evidence type="ECO:0000256" key="2">
    <source>
        <dbReference type="ARBA" id="ARBA00022692"/>
    </source>
</evidence>
<evidence type="ECO:0000313" key="8">
    <source>
        <dbReference type="Proteomes" id="UP001589607"/>
    </source>
</evidence>
<feature type="domain" description="Translocation and assembly module TamB C-terminal" evidence="6">
    <location>
        <begin position="1177"/>
        <end position="1620"/>
    </location>
</feature>
<dbReference type="Pfam" id="PF04357">
    <property type="entry name" value="TamB"/>
    <property type="match status" value="1"/>
</dbReference>
<proteinExistence type="predicted"/>
<evidence type="ECO:0000256" key="3">
    <source>
        <dbReference type="ARBA" id="ARBA00022989"/>
    </source>
</evidence>
<keyword evidence="2 5" id="KW-0812">Transmembrane</keyword>
<dbReference type="InterPro" id="IPR007452">
    <property type="entry name" value="TamB_C"/>
</dbReference>
<dbReference type="Pfam" id="PF05359">
    <property type="entry name" value="DUF748"/>
    <property type="match status" value="1"/>
</dbReference>
<sequence length="1652" mass="183885">MKKKFKKYLRITLWIISSILGLFFLLIIALQIPSVQNFVKDKAVSYLSNKIQTNVAIGSIEIGLPKKIIINDFYFEDQTGDTLLAGKKLDVDISLFKLVSNSVEINHVYLEGITAKINKNKDSLFNFDYIIEAFANKNETSTSEPMVIDINQIKIKKSKFYYKDVVSKNDLDVTINYFETEFNTFDLNNLAFDIPKIQLDGLQLNLNQGLVETTTKVKENIKNQTKAKILDLKLNEINLTKIAVSYKNETAKLNTNIAFEKLKTTVKNIDLENQKIEINDLILDDTYGKLALGKLDQKIVETKNETTNSNWNLSVNTISFSNINLDYDNNTIKENKKGLDPNHLSFTQLNFKAKDLTYAATKSSGIITSFNFLEKNGFILNNLSTQFEYAEQNAFLKNLNIITPQTHLKNENIALKYTSIASLTKNPENIQLQANFSNSSIGFKDILLLVPDLATTSPFDQYKNSIVNFTANVNGKLSNLQIKTFKISGIGATKIDLKGSILGLPNVDQTYIDLIISTIESTSKDIANLIPKGSIPNTITLPEHFIANGNFKGYITNFETKLNLKSSYGNAIVDASLNLSKPNHEAYNIITSLDQFNIGKLIQNKDLGTVSLNTTIKGNSFDPKKADAKIEMKILSANYNQYNYNSIILNGTIKEGNFNVFSKATDPNLTFNLNTSGDFGKETPKAKLNLKIDLIDLNKLNLYANVLKLKGDINADFETLDLENLNGNLSATNFLVALEQEQFPIDTLTLRAVSSAEKDSIILKSQFANATINGNYNLATISNALTNSLSKYLNSNSNSGNKIPSEPQHLTFEINIKEEEIVKKIVPNLKEMSAISISGNYNSANDSIVVNASVPNLNYAGNQITAGNFSIATKNEALIYNLNVAKIQNNDFIVPKTKISGKIENNQIDYQVSVIDLKEVEKYAVTGNYLVKNELSEINLNPEKLVLNYENWTIAPDNSILMSQNGINIKNFNLSKNQNSIIIQSKSDTFSAPIEVNLKDFKLQSITNIVSSNYEFGGTVTGNTTIENLNKSPLFIADLAIENFTIKKDTVGNIALKIDNKIANTYTVDLGLTGNDNKVEVIGDYKTGSEILNFNINLQKLKMSSLQAFTLGNLKDSEGYLNGKLQVAGKASNPNIDGNIQFNQVGFNLIPLNAKFKLINDKIIFNHNEIVFNDFKLKDENDNNLKINGTINSSDYSNLGFNLNIVAENFKAVNSEAKNNDLFYGQLYLDNSINIKGDLNNPVVNGNIKINKDTKFTIVLPQEDPSIADRKGIVEFIDQDQPVLITVEDPMKKITETSIKGINASVNIEIDKEAEISIIIDKTNGDFLKLKGEAKLNGGIDASGKTTLTGKYEFTDGSYEMSFNLIKRKFDIKPGSYILWTGEPTTANVEITAIYKSEIAPIDLVNDQLGNVSTETRNTYKQKIPFETQLKMTGELMTPEINFDIVLPDGNNDVSTEVINTTKAKLEQIRQQDDVLNKQVFAVLLLNRFIGENPFQSESGGLSATNLAKQSASRILSEQLNQLAGDLVKGFEIDFDLEASEDYSSGQKQDRTDLNVGISKELLDDRLKVTVGSSFGIEGSQNENEQANNIAGDVTAEYLITKDGRYKLKAYRKNNYQVALQGQVIETGVAFIITMNYDKFKELFQKKATKKQ</sequence>
<dbReference type="PANTHER" id="PTHR30441:SF8">
    <property type="entry name" value="DUF748 DOMAIN-CONTAINING PROTEIN"/>
    <property type="match status" value="1"/>
</dbReference>
<evidence type="ECO:0000256" key="5">
    <source>
        <dbReference type="SAM" id="Phobius"/>
    </source>
</evidence>
<dbReference type="Proteomes" id="UP001589607">
    <property type="component" value="Unassembled WGS sequence"/>
</dbReference>
<keyword evidence="8" id="KW-1185">Reference proteome</keyword>
<keyword evidence="4 5" id="KW-0472">Membrane</keyword>
<dbReference type="PANTHER" id="PTHR30441">
    <property type="entry name" value="DUF748 DOMAIN-CONTAINING PROTEIN"/>
    <property type="match status" value="1"/>
</dbReference>
<dbReference type="EMBL" id="JBHMEY010000033">
    <property type="protein sequence ID" value="MFB9097068.1"/>
    <property type="molecule type" value="Genomic_DNA"/>
</dbReference>
<dbReference type="InterPro" id="IPR052894">
    <property type="entry name" value="AsmA-related"/>
</dbReference>
<dbReference type="InterPro" id="IPR008023">
    <property type="entry name" value="DUF748"/>
</dbReference>
<name>A0ABV5GNY7_9FLAO</name>
<evidence type="ECO:0000313" key="7">
    <source>
        <dbReference type="EMBL" id="MFB9097068.1"/>
    </source>
</evidence>